<accession>A0AAN3A825</accession>
<evidence type="ECO:0000313" key="1">
    <source>
        <dbReference type="EMBL" id="EDO11558.1"/>
    </source>
</evidence>
<comment type="caution">
    <text evidence="1">The sequence shown here is derived from an EMBL/GenBank/DDBJ whole genome shotgun (WGS) entry which is preliminary data.</text>
</comment>
<sequence length="39" mass="4695">MYSFALNHLKPSYKNKYEKHYINFSISVFGYFGMEPETL</sequence>
<name>A0AAN3A825_BACO1</name>
<gene>
    <name evidence="1" type="ORF">BACOVA_02768</name>
</gene>
<dbReference type="EMBL" id="AAXF02000049">
    <property type="protein sequence ID" value="EDO11558.1"/>
    <property type="molecule type" value="Genomic_DNA"/>
</dbReference>
<dbReference type="Proteomes" id="UP000005475">
    <property type="component" value="Unassembled WGS sequence"/>
</dbReference>
<dbReference type="AlphaFoldDB" id="A0AAN3A825"/>
<reference evidence="1 2" key="1">
    <citation type="submission" date="2007-03" db="EMBL/GenBank/DDBJ databases">
        <authorList>
            <person name="Fulton L."/>
            <person name="Clifton S."/>
            <person name="Fulton B."/>
            <person name="Xu J."/>
            <person name="Minx P."/>
            <person name="Pepin K.H."/>
            <person name="Johnson M."/>
            <person name="Thiruvilangam P."/>
            <person name="Bhonagiri V."/>
            <person name="Nash W.E."/>
            <person name="Mardis E.R."/>
            <person name="Wilson R.K."/>
        </authorList>
    </citation>
    <scope>NUCLEOTIDE SEQUENCE [LARGE SCALE GENOMIC DNA]</scope>
    <source>
        <strain evidence="2">ATCC 8483 / DSM 1896 / JCM 5824 / BCRC 10623 / CCUG 4943 / NCTC 11153</strain>
    </source>
</reference>
<evidence type="ECO:0000313" key="2">
    <source>
        <dbReference type="Proteomes" id="UP000005475"/>
    </source>
</evidence>
<proteinExistence type="predicted"/>
<protein>
    <submittedName>
        <fullName evidence="1">Uncharacterized protein</fullName>
    </submittedName>
</protein>
<reference evidence="2" key="2">
    <citation type="submission" date="2007-04" db="EMBL/GenBank/DDBJ databases">
        <title>Draft genome sequence of Bacteroides ovatus (ATCC 8483).</title>
        <authorList>
            <person name="Sudarsanam P."/>
            <person name="Ley R."/>
            <person name="Guruge J."/>
            <person name="Turnbaugh P.J."/>
            <person name="Mahowald M."/>
            <person name="Liep D."/>
            <person name="Gordon J."/>
        </authorList>
    </citation>
    <scope>NUCLEOTIDE SEQUENCE [LARGE SCALE GENOMIC DNA]</scope>
    <source>
        <strain evidence="2">ATCC 8483 / DSM 1896 / JCM 5824 / BCRC 10623 / CCUG 4943 / NCTC 11153</strain>
    </source>
</reference>
<organism evidence="1 2">
    <name type="scientific">Bacteroides ovatus (strain ATCC 8483 / DSM 1896 / JCM 5824 / BCRC 10623 / CCUG 4943 / NCTC 11153)</name>
    <dbReference type="NCBI Taxonomy" id="411476"/>
    <lineage>
        <taxon>Bacteria</taxon>
        <taxon>Pseudomonadati</taxon>
        <taxon>Bacteroidota</taxon>
        <taxon>Bacteroidia</taxon>
        <taxon>Bacteroidales</taxon>
        <taxon>Bacteroidaceae</taxon>
        <taxon>Bacteroides</taxon>
    </lineage>
</organism>